<dbReference type="EMBL" id="CM044705">
    <property type="protein sequence ID" value="KAI5661580.1"/>
    <property type="molecule type" value="Genomic_DNA"/>
</dbReference>
<evidence type="ECO:0000313" key="1">
    <source>
        <dbReference type="EMBL" id="KAI5661580.1"/>
    </source>
</evidence>
<proteinExistence type="predicted"/>
<organism evidence="1 2">
    <name type="scientific">Catharanthus roseus</name>
    <name type="common">Madagascar periwinkle</name>
    <name type="synonym">Vinca rosea</name>
    <dbReference type="NCBI Taxonomy" id="4058"/>
    <lineage>
        <taxon>Eukaryota</taxon>
        <taxon>Viridiplantae</taxon>
        <taxon>Streptophyta</taxon>
        <taxon>Embryophyta</taxon>
        <taxon>Tracheophyta</taxon>
        <taxon>Spermatophyta</taxon>
        <taxon>Magnoliopsida</taxon>
        <taxon>eudicotyledons</taxon>
        <taxon>Gunneridae</taxon>
        <taxon>Pentapetalae</taxon>
        <taxon>asterids</taxon>
        <taxon>lamiids</taxon>
        <taxon>Gentianales</taxon>
        <taxon>Apocynaceae</taxon>
        <taxon>Rauvolfioideae</taxon>
        <taxon>Vinceae</taxon>
        <taxon>Catharanthinae</taxon>
        <taxon>Catharanthus</taxon>
    </lineage>
</organism>
<sequence length="435" mass="48942">MGKGKLTLRRRKKASPPPPKRPLEIEASTSAANNNSMIAVGSKASAKKKTGGAARLWMRFDREGQSELIECDKSVIIKRVCIPARDLRILGPIFSHSSSILAREKAMVVNLEFIRAIITAEEVLLLDPLRQEVLPFVDQLRQQLPHKGASRNHGAGHIVLQEEEMLPTSGQWLPVPEAAEGLQAELPFEFQVLEIALQVVCTYLDSSVAELERDAYPVLDELAMSVSSKNLEHVRSLKSNLTRLLARVQKVRDEIEHLLDDNEDMEQLYLTRKWIQYQQTEALAGSITSNNIVPAINHFRRASSTRSGSLTSNYLNEHDVEDLEMLLEAYFMQLDGTRNKILSVREYIDDTEDYVNIQLDNQRNELIQLQLTLTIASFAIAVETLIAGIFGMNIPCTLYKTNGVFWPFVVGISVACILLFFLILGYARWKKLLGS</sequence>
<accession>A0ACC0AMT9</accession>
<protein>
    <submittedName>
        <fullName evidence="1">Uncharacterized protein</fullName>
    </submittedName>
</protein>
<reference evidence="2" key="1">
    <citation type="journal article" date="2023" name="Nat. Plants">
        <title>Single-cell RNA sequencing provides a high-resolution roadmap for understanding the multicellular compartmentation of specialized metabolism.</title>
        <authorList>
            <person name="Sun S."/>
            <person name="Shen X."/>
            <person name="Li Y."/>
            <person name="Li Y."/>
            <person name="Wang S."/>
            <person name="Li R."/>
            <person name="Zhang H."/>
            <person name="Shen G."/>
            <person name="Guo B."/>
            <person name="Wei J."/>
            <person name="Xu J."/>
            <person name="St-Pierre B."/>
            <person name="Chen S."/>
            <person name="Sun C."/>
        </authorList>
    </citation>
    <scope>NUCLEOTIDE SEQUENCE [LARGE SCALE GENOMIC DNA]</scope>
</reference>
<gene>
    <name evidence="1" type="ORF">M9H77_20903</name>
</gene>
<comment type="caution">
    <text evidence="1">The sequence shown here is derived from an EMBL/GenBank/DDBJ whole genome shotgun (WGS) entry which is preliminary data.</text>
</comment>
<name>A0ACC0AMT9_CATRO</name>
<dbReference type="Proteomes" id="UP001060085">
    <property type="component" value="Linkage Group LG05"/>
</dbReference>
<evidence type="ECO:0000313" key="2">
    <source>
        <dbReference type="Proteomes" id="UP001060085"/>
    </source>
</evidence>
<keyword evidence="2" id="KW-1185">Reference proteome</keyword>